<protein>
    <submittedName>
        <fullName evidence="1">Chloramphenicol phosphotransferase</fullName>
    </submittedName>
</protein>
<dbReference type="Proteomes" id="UP001320831">
    <property type="component" value="Unassembled WGS sequence"/>
</dbReference>
<evidence type="ECO:0000313" key="1">
    <source>
        <dbReference type="EMBL" id="MCT7377016.1"/>
    </source>
</evidence>
<gene>
    <name evidence="1" type="ORF">N5A92_18515</name>
</gene>
<dbReference type="EMBL" id="JAOCZP010000006">
    <property type="protein sequence ID" value="MCT7377016.1"/>
    <property type="molecule type" value="Genomic_DNA"/>
</dbReference>
<organism evidence="1 2">
    <name type="scientific">Chelativorans salis</name>
    <dbReference type="NCBI Taxonomy" id="2978478"/>
    <lineage>
        <taxon>Bacteria</taxon>
        <taxon>Pseudomonadati</taxon>
        <taxon>Pseudomonadota</taxon>
        <taxon>Alphaproteobacteria</taxon>
        <taxon>Hyphomicrobiales</taxon>
        <taxon>Phyllobacteriaceae</taxon>
        <taxon>Chelativorans</taxon>
    </lineage>
</organism>
<dbReference type="RefSeq" id="WP_260905345.1">
    <property type="nucleotide sequence ID" value="NZ_JAOCZP010000006.1"/>
</dbReference>
<comment type="caution">
    <text evidence="1">The sequence shown here is derived from an EMBL/GenBank/DDBJ whole genome shotgun (WGS) entry which is preliminary data.</text>
</comment>
<dbReference type="Gene3D" id="3.40.50.300">
    <property type="entry name" value="P-loop containing nucleotide triphosphate hydrolases"/>
    <property type="match status" value="1"/>
</dbReference>
<reference evidence="1 2" key="1">
    <citation type="submission" date="2022-09" db="EMBL/GenBank/DDBJ databases">
        <title>Chelativorans salina sp. nov., a novel slightly halophilic bacterium isolated from a saline lake sediment enrichment.</title>
        <authorList>
            <person name="Gao L."/>
            <person name="Fang B.-Z."/>
            <person name="Li W.-J."/>
        </authorList>
    </citation>
    <scope>NUCLEOTIDE SEQUENCE [LARGE SCALE GENOMIC DNA]</scope>
    <source>
        <strain evidence="1 2">EGI FJ00035</strain>
    </source>
</reference>
<accession>A0ABT2LR43</accession>
<proteinExistence type="predicted"/>
<dbReference type="InterPro" id="IPR027417">
    <property type="entry name" value="P-loop_NTPase"/>
</dbReference>
<evidence type="ECO:0000313" key="2">
    <source>
        <dbReference type="Proteomes" id="UP001320831"/>
    </source>
</evidence>
<dbReference type="Pfam" id="PF07931">
    <property type="entry name" value="CPT"/>
    <property type="match status" value="1"/>
</dbReference>
<dbReference type="SUPFAM" id="SSF52540">
    <property type="entry name" value="P-loop containing nucleoside triphosphate hydrolases"/>
    <property type="match status" value="1"/>
</dbReference>
<sequence length="212" mass="23153">MGAPGQIVILNGVPRAGKSSIVSAIQETFDGVWMNIGVDVHVRHMTPERCRPGIGLRPGGERPDLEPLVPVFYAALYDSIAAHARLGLNVAADVGHHDAYTEPRAILTDCAQRLAGLPVLFVGVRCSLETIMARRNLVDSSREGQYVTGSTDEPVPEPVKSWQCAVHDPGIYDFEVDTGRMSPTECAKAIRRRLDQRLERPAVFERLAAMGE</sequence>
<dbReference type="PIRSF" id="PIRSF007531">
    <property type="entry name" value="CPT"/>
    <property type="match status" value="1"/>
</dbReference>
<keyword evidence="2" id="KW-1185">Reference proteome</keyword>
<name>A0ABT2LR43_9HYPH</name>
<dbReference type="InterPro" id="IPR012853">
    <property type="entry name" value="CPT"/>
</dbReference>